<dbReference type="PANTHER" id="PTHR43140:SF1">
    <property type="entry name" value="TYPE I RESTRICTION ENZYME ECOKI SPECIFICITY SUBUNIT"/>
    <property type="match status" value="1"/>
</dbReference>
<sequence length="449" mass="50632">MVGKYRAYPEYKETGHRFIGEIPSSWTRRILGSVSDVIDPQPDHRAPSICNDGEGFPYIGIRDINKDGTLNFETARPVEEDAVIKQENSFTIEPHNIVFCKVGTLGLPRKLIPHGRCALSATLVLIKVKKEFNSQYLLYALDSDVVASQTNYLATGSTRSALGIQQIRKFQIPVPSQEEQEKIANFLDHETAKIDTLIDKQQLLITLLKEKRQAVISHAVTKGLNPDAPMRDSGVEWLGEVPAHWEIKRLRYIGICQNGINIGAEYFGTGYPFVSYSDAYKNETLPKYGSGLVKSTEQDRQTYSVLTGDVFFTRTSETIEEIGFSSTCMVTIKNATFAGFLIRFRPKNSVLNTGFSKYYFRNMLMRTFFIKEMNLVTRASLSQDLLKKLPVALPPLEEQVRITEFLDTKSAVFEKLTKNAETAIELMKERRTALISAAVTGKIDVRHHV</sequence>
<dbReference type="Pfam" id="PF01420">
    <property type="entry name" value="Methylase_S"/>
    <property type="match status" value="2"/>
</dbReference>
<proteinExistence type="inferred from homology"/>
<dbReference type="GO" id="GO:0003677">
    <property type="term" value="F:DNA binding"/>
    <property type="evidence" value="ECO:0007669"/>
    <property type="project" value="UniProtKB-KW"/>
</dbReference>
<keyword evidence="2" id="KW-0680">Restriction system</keyword>
<evidence type="ECO:0000259" key="4">
    <source>
        <dbReference type="Pfam" id="PF01420"/>
    </source>
</evidence>
<organism evidence="5">
    <name type="scientific">marine sediment metagenome</name>
    <dbReference type="NCBI Taxonomy" id="412755"/>
    <lineage>
        <taxon>unclassified sequences</taxon>
        <taxon>metagenomes</taxon>
        <taxon>ecological metagenomes</taxon>
    </lineage>
</organism>
<dbReference type="Gene3D" id="3.90.220.20">
    <property type="entry name" value="DNA methylase specificity domains"/>
    <property type="match status" value="2"/>
</dbReference>
<comment type="similarity">
    <text evidence="1">Belongs to the type-I restriction system S methylase family.</text>
</comment>
<dbReference type="EMBL" id="LAZR01028673">
    <property type="protein sequence ID" value="KKL61887.1"/>
    <property type="molecule type" value="Genomic_DNA"/>
</dbReference>
<dbReference type="Gene3D" id="1.10.287.1120">
    <property type="entry name" value="Bipartite methylase S protein"/>
    <property type="match status" value="1"/>
</dbReference>
<dbReference type="AlphaFoldDB" id="A0A0F9GFG0"/>
<dbReference type="PANTHER" id="PTHR43140">
    <property type="entry name" value="TYPE-1 RESTRICTION ENZYME ECOKI SPECIFICITY PROTEIN"/>
    <property type="match status" value="1"/>
</dbReference>
<keyword evidence="3" id="KW-0238">DNA-binding</keyword>
<feature type="domain" description="Type I restriction modification DNA specificity" evidence="4">
    <location>
        <begin position="264"/>
        <end position="425"/>
    </location>
</feature>
<dbReference type="InterPro" id="IPR051212">
    <property type="entry name" value="Type-I_RE_S_subunit"/>
</dbReference>
<dbReference type="InterPro" id="IPR044946">
    <property type="entry name" value="Restrct_endonuc_typeI_TRD_sf"/>
</dbReference>
<dbReference type="SUPFAM" id="SSF116734">
    <property type="entry name" value="DNA methylase specificity domain"/>
    <property type="match status" value="2"/>
</dbReference>
<reference evidence="5" key="1">
    <citation type="journal article" date="2015" name="Nature">
        <title>Complex archaea that bridge the gap between prokaryotes and eukaryotes.</title>
        <authorList>
            <person name="Spang A."/>
            <person name="Saw J.H."/>
            <person name="Jorgensen S.L."/>
            <person name="Zaremba-Niedzwiedzka K."/>
            <person name="Martijn J."/>
            <person name="Lind A.E."/>
            <person name="van Eijk R."/>
            <person name="Schleper C."/>
            <person name="Guy L."/>
            <person name="Ettema T.J."/>
        </authorList>
    </citation>
    <scope>NUCLEOTIDE SEQUENCE</scope>
</reference>
<name>A0A0F9GFG0_9ZZZZ</name>
<dbReference type="GO" id="GO:0009307">
    <property type="term" value="P:DNA restriction-modification system"/>
    <property type="evidence" value="ECO:0007669"/>
    <property type="project" value="UniProtKB-KW"/>
</dbReference>
<feature type="domain" description="Type I restriction modification DNA specificity" evidence="4">
    <location>
        <begin position="50"/>
        <end position="195"/>
    </location>
</feature>
<comment type="caution">
    <text evidence="5">The sequence shown here is derived from an EMBL/GenBank/DDBJ whole genome shotgun (WGS) entry which is preliminary data.</text>
</comment>
<evidence type="ECO:0000313" key="5">
    <source>
        <dbReference type="EMBL" id="KKL61887.1"/>
    </source>
</evidence>
<evidence type="ECO:0000256" key="2">
    <source>
        <dbReference type="ARBA" id="ARBA00022747"/>
    </source>
</evidence>
<gene>
    <name evidence="5" type="ORF">LCGC14_2190810</name>
</gene>
<dbReference type="InterPro" id="IPR000055">
    <property type="entry name" value="Restrct_endonuc_typeI_TRD"/>
</dbReference>
<evidence type="ECO:0000256" key="1">
    <source>
        <dbReference type="ARBA" id="ARBA00010923"/>
    </source>
</evidence>
<protein>
    <recommendedName>
        <fullName evidence="4">Type I restriction modification DNA specificity domain-containing protein</fullName>
    </recommendedName>
</protein>
<accession>A0A0F9GFG0</accession>
<evidence type="ECO:0000256" key="3">
    <source>
        <dbReference type="ARBA" id="ARBA00023125"/>
    </source>
</evidence>